<dbReference type="InterPro" id="IPR010985">
    <property type="entry name" value="Ribbon_hlx_hlx"/>
</dbReference>
<dbReference type="AlphaFoldDB" id="W0DLR2"/>
<sequence>MAQVIVRNLENDLKDALKRRAQRHGCSMEEEVRQILRRAVNENSEALPNLGSRIAKRFAGIGLETPLPELHGQEIDPVAFDA</sequence>
<dbReference type="Proteomes" id="UP000005289">
    <property type="component" value="Chromosome"/>
</dbReference>
<dbReference type="InterPro" id="IPR013321">
    <property type="entry name" value="Arc_rbn_hlx_hlx"/>
</dbReference>
<feature type="domain" description="Antitoxin FitA-like ribbon-helix-helix" evidence="1">
    <location>
        <begin position="2"/>
        <end position="40"/>
    </location>
</feature>
<evidence type="ECO:0000313" key="2">
    <source>
        <dbReference type="EMBL" id="AHE97820.1"/>
    </source>
</evidence>
<dbReference type="SUPFAM" id="SSF47598">
    <property type="entry name" value="Ribbon-helix-helix"/>
    <property type="match status" value="1"/>
</dbReference>
<dbReference type="GO" id="GO:0006355">
    <property type="term" value="P:regulation of DNA-templated transcription"/>
    <property type="evidence" value="ECO:0007669"/>
    <property type="project" value="InterPro"/>
</dbReference>
<dbReference type="STRING" id="713585.THITH_05620"/>
<dbReference type="RefSeq" id="WP_006748716.1">
    <property type="nucleotide sequence ID" value="NZ_CP007029.1"/>
</dbReference>
<gene>
    <name evidence="2" type="ORF">THITH_05620</name>
</gene>
<dbReference type="OrthoDB" id="2389872at2"/>
<dbReference type="Gene3D" id="1.10.1220.10">
    <property type="entry name" value="Met repressor-like"/>
    <property type="match status" value="1"/>
</dbReference>
<dbReference type="InterPro" id="IPR053853">
    <property type="entry name" value="FitA-like_RHH"/>
</dbReference>
<dbReference type="Pfam" id="PF22513">
    <property type="entry name" value="FitA-like_RHH"/>
    <property type="match status" value="1"/>
</dbReference>
<organism evidence="2 3">
    <name type="scientific">Thioalkalivibrio paradoxus ARh 1</name>
    <dbReference type="NCBI Taxonomy" id="713585"/>
    <lineage>
        <taxon>Bacteria</taxon>
        <taxon>Pseudomonadati</taxon>
        <taxon>Pseudomonadota</taxon>
        <taxon>Gammaproteobacteria</taxon>
        <taxon>Chromatiales</taxon>
        <taxon>Ectothiorhodospiraceae</taxon>
        <taxon>Thioalkalivibrio</taxon>
    </lineage>
</organism>
<name>W0DLR2_9GAMM</name>
<dbReference type="HOGENOM" id="CLU_168829_0_0_6"/>
<evidence type="ECO:0000313" key="3">
    <source>
        <dbReference type="Proteomes" id="UP000005289"/>
    </source>
</evidence>
<proteinExistence type="predicted"/>
<evidence type="ECO:0000259" key="1">
    <source>
        <dbReference type="Pfam" id="PF22513"/>
    </source>
</evidence>
<dbReference type="KEGG" id="tti:THITH_05620"/>
<dbReference type="EMBL" id="CP007029">
    <property type="protein sequence ID" value="AHE97820.1"/>
    <property type="molecule type" value="Genomic_DNA"/>
</dbReference>
<accession>W0DLR2</accession>
<reference evidence="2 3" key="1">
    <citation type="submission" date="2013-12" db="EMBL/GenBank/DDBJ databases">
        <authorList>
            <consortium name="DOE Joint Genome Institute"/>
            <person name="Muyzer G."/>
            <person name="Huntemann M."/>
            <person name="Han J."/>
            <person name="Chen A."/>
            <person name="Kyrpides N."/>
            <person name="Mavromatis K."/>
            <person name="Markowitz V."/>
            <person name="Palaniappan K."/>
            <person name="Ivanova N."/>
            <person name="Schaumberg A."/>
            <person name="Pati A."/>
            <person name="Liolios K."/>
            <person name="Nordberg H.P."/>
            <person name="Cantor M.N."/>
            <person name="Hua S.X."/>
            <person name="Woyke T."/>
        </authorList>
    </citation>
    <scope>NUCLEOTIDE SEQUENCE [LARGE SCALE GENOMIC DNA]</scope>
    <source>
        <strain evidence="2 3">ARh 1</strain>
    </source>
</reference>
<protein>
    <submittedName>
        <fullName evidence="2">Toxin-antitoxin system</fullName>
    </submittedName>
</protein>
<keyword evidence="3" id="KW-1185">Reference proteome</keyword>